<protein>
    <submittedName>
        <fullName evidence="1">Uncharacterized protein</fullName>
    </submittedName>
</protein>
<gene>
    <name evidence="1" type="ORF">KJ970_17430</name>
</gene>
<evidence type="ECO:0000313" key="1">
    <source>
        <dbReference type="EMBL" id="MBU2692701.1"/>
    </source>
</evidence>
<dbReference type="AlphaFoldDB" id="A0A948RZ92"/>
<comment type="caution">
    <text evidence="1">The sequence shown here is derived from an EMBL/GenBank/DDBJ whole genome shotgun (WGS) entry which is preliminary data.</text>
</comment>
<reference evidence="1" key="1">
    <citation type="submission" date="2021-05" db="EMBL/GenBank/DDBJ databases">
        <title>Energy efficiency and biological interactions define the core microbiome of deep oligotrophic groundwater.</title>
        <authorList>
            <person name="Mehrshad M."/>
            <person name="Lopez-Fernandez M."/>
            <person name="Bell E."/>
            <person name="Bernier-Latmani R."/>
            <person name="Bertilsson S."/>
            <person name="Dopson M."/>
        </authorList>
    </citation>
    <scope>NUCLEOTIDE SEQUENCE</scope>
    <source>
        <strain evidence="1">Modern_marine.mb.64</strain>
    </source>
</reference>
<dbReference type="Proteomes" id="UP000777784">
    <property type="component" value="Unassembled WGS sequence"/>
</dbReference>
<dbReference type="EMBL" id="JAHJDP010000099">
    <property type="protein sequence ID" value="MBU2692701.1"/>
    <property type="molecule type" value="Genomic_DNA"/>
</dbReference>
<accession>A0A948RZ92</accession>
<proteinExistence type="predicted"/>
<evidence type="ECO:0000313" key="2">
    <source>
        <dbReference type="Proteomes" id="UP000777784"/>
    </source>
</evidence>
<sequence>MSLIIILLCGSLCAGKAQKPMISLRGNPDFHRDSLTVLERAWYDKVSASIERSWDTATSRADSNDTYIYGRYFGDYNAALLMVLRATGDLSFLDRVLQLCNIAKAQLRDSLQDGSTDGNLGWWWQGDPKSPYYGTDAHSMDEAMTHGNIALITYALHVNRDLKPEYAEQADDWLDYLENHFLAKWYARCRNDSLAAWNHQSGFYKRFVHPRANQLRLAFYLWKITGKSFYLDRVEEIAGQLREHLDVVGEDAPTLRWKHQISGHDEGWQKIQYAQYFMRVVYEMYFENLNGLADPEIMLKFMRTFRDVVFRRSGRDAPSGMSLRIDGSGSTQPRIWGQGCLVRWDPSGRILELAASDFKAGSYGLSTAAYTLMGMSTRDQSK</sequence>
<name>A0A948RZ92_UNCEI</name>
<organism evidence="1 2">
    <name type="scientific">Eiseniibacteriota bacterium</name>
    <dbReference type="NCBI Taxonomy" id="2212470"/>
    <lineage>
        <taxon>Bacteria</taxon>
        <taxon>Candidatus Eiseniibacteriota</taxon>
    </lineage>
</organism>